<dbReference type="Pfam" id="PF21196">
    <property type="entry name" value="PcrA_UvrD_tudor"/>
    <property type="match status" value="1"/>
</dbReference>
<organism evidence="15 16">
    <name type="scientific">Roseburia porci</name>
    <dbReference type="NCBI Taxonomy" id="2605790"/>
    <lineage>
        <taxon>Bacteria</taxon>
        <taxon>Bacillati</taxon>
        <taxon>Bacillota</taxon>
        <taxon>Clostridia</taxon>
        <taxon>Lachnospirales</taxon>
        <taxon>Lachnospiraceae</taxon>
        <taxon>Roseburia</taxon>
    </lineage>
</organism>
<dbReference type="Gene3D" id="3.40.50.300">
    <property type="entry name" value="P-loop containing nucleotide triphosphate hydrolases"/>
    <property type="match status" value="2"/>
</dbReference>
<keyword evidence="6 11" id="KW-0238">DNA-binding</keyword>
<comment type="similarity">
    <text evidence="1 11">Belongs to the helicase family. UvrD subfamily.</text>
</comment>
<reference evidence="15 16" key="1">
    <citation type="submission" date="2019-08" db="EMBL/GenBank/DDBJ databases">
        <title>In-depth cultivation of the pig gut microbiome towards novel bacterial diversity and tailored functional studies.</title>
        <authorList>
            <person name="Wylensek D."/>
            <person name="Hitch T.C.A."/>
            <person name="Clavel T."/>
        </authorList>
    </citation>
    <scope>NUCLEOTIDE SEQUENCE [LARGE SCALE GENOMIC DNA]</scope>
    <source>
        <strain evidence="15 16">MUC/MUC-530-WT-4D</strain>
    </source>
</reference>
<dbReference type="GO" id="GO:0005524">
    <property type="term" value="F:ATP binding"/>
    <property type="evidence" value="ECO:0007669"/>
    <property type="project" value="UniProtKB-UniRule"/>
</dbReference>
<name>A0A6L5YSM3_9FIRM</name>
<feature type="domain" description="UvrD-like helicase C-terminal" evidence="14">
    <location>
        <begin position="285"/>
        <end position="559"/>
    </location>
</feature>
<keyword evidence="5 10" id="KW-0067">ATP-binding</keyword>
<dbReference type="AlphaFoldDB" id="A0A6L5YSM3"/>
<accession>A0A6L5YSM3</accession>
<dbReference type="GO" id="GO:0033202">
    <property type="term" value="C:DNA helicase complex"/>
    <property type="evidence" value="ECO:0007669"/>
    <property type="project" value="TreeGrafter"/>
</dbReference>
<evidence type="ECO:0000313" key="16">
    <source>
        <dbReference type="Proteomes" id="UP000474024"/>
    </source>
</evidence>
<evidence type="ECO:0000259" key="13">
    <source>
        <dbReference type="PROSITE" id="PS51198"/>
    </source>
</evidence>
<comment type="catalytic activity">
    <reaction evidence="9 11">
        <text>ATP + H2O = ADP + phosphate + H(+)</text>
        <dbReference type="Rhea" id="RHEA:13065"/>
        <dbReference type="ChEBI" id="CHEBI:15377"/>
        <dbReference type="ChEBI" id="CHEBI:15378"/>
        <dbReference type="ChEBI" id="CHEBI:30616"/>
        <dbReference type="ChEBI" id="CHEBI:43474"/>
        <dbReference type="ChEBI" id="CHEBI:456216"/>
        <dbReference type="EC" id="5.6.2.4"/>
    </reaction>
</comment>
<dbReference type="InterPro" id="IPR013986">
    <property type="entry name" value="DExx_box_DNA_helicase_dom_sf"/>
</dbReference>
<dbReference type="InterPro" id="IPR014016">
    <property type="entry name" value="UvrD-like_ATP-bd"/>
</dbReference>
<dbReference type="CDD" id="cd17932">
    <property type="entry name" value="DEXQc_UvrD"/>
    <property type="match status" value="1"/>
</dbReference>
<evidence type="ECO:0000313" key="15">
    <source>
        <dbReference type="EMBL" id="MST74681.1"/>
    </source>
</evidence>
<dbReference type="Pfam" id="PF00580">
    <property type="entry name" value="UvrD-helicase"/>
    <property type="match status" value="1"/>
</dbReference>
<feature type="binding site" evidence="10">
    <location>
        <begin position="25"/>
        <end position="32"/>
    </location>
    <ligand>
        <name>ATP</name>
        <dbReference type="ChEBI" id="CHEBI:30616"/>
    </ligand>
</feature>
<evidence type="ECO:0000256" key="6">
    <source>
        <dbReference type="ARBA" id="ARBA00023125"/>
    </source>
</evidence>
<evidence type="ECO:0000256" key="5">
    <source>
        <dbReference type="ARBA" id="ARBA00022840"/>
    </source>
</evidence>
<dbReference type="CDD" id="cd18807">
    <property type="entry name" value="SF1_C_UvrD"/>
    <property type="match status" value="1"/>
</dbReference>
<dbReference type="SUPFAM" id="SSF52540">
    <property type="entry name" value="P-loop containing nucleoside triphosphate hydrolases"/>
    <property type="match status" value="1"/>
</dbReference>
<keyword evidence="2 10" id="KW-0547">Nucleotide-binding</keyword>
<sequence>MNLEMLNTPQREAVEHTEGPLLILAGAGSGKTRVLTHRTAYLIEELGVNPYHIMAITFTNKAAGEMRERIDDMVGYGSESIWVTTFHSTCVRILRRYIDRLGYGTNFTIYDADDQKTLMKEICKRLEIDTKIYKEKMFLSVISSAKDELIDPIEFTTRAAGDYNKRRQADVYREYQAELKKNNALDFDDLIFKTVELFKLNKDVLDSYQERFRYIMVDEYQDTNTAQFELIRLLAMKYKNLCVVGDDDQSIYKFRGANIYNILNFEKHFPDAKVIKLEQNYRSTQNILDAANSVIANNVGRKEKSLWTDNGRGDKITFEQLDSAYEEADYVARDIAGKVRRGEYTYHDCAVLYRTNAQSRLFEERFINSNIPYKIVGGVNFYARREIKDLLAYLKTIDNGRDDLAVKRIINVPKRGIGAASLAKVSDYAAEKEMDFYQALRWADEIPGIGRAAAKIKPFVLFIQSMKARAENGSISELLQKIIEETGYVAELEAEGTDEAQSRIENIDEFMSKVVSYEEGTDEPTLSGFLEEVALVADIDGLDDNSDYVVLMTLHSAKGLEFPNVYLAGMEDGLFPSYMSITADNSDQEIEEERRLAYVGITRAKEHLTITSARMRMVRGQTQYGAVSRFVKEIPSELLKGEIYEPKNYHDEPMQESTYQKARKAFRSTPVSYGSRTPQYTPVTNQRSFESSNTTGAALSYQVGDRVRHMKFGDGEVKAIVAGGRDYEVTVDFDKAGTKKMFSSFAKLKKI</sequence>
<dbReference type="FunFam" id="1.10.486.10:FF:000003">
    <property type="entry name" value="ATP-dependent DNA helicase"/>
    <property type="match status" value="1"/>
</dbReference>
<evidence type="ECO:0000259" key="14">
    <source>
        <dbReference type="PROSITE" id="PS51217"/>
    </source>
</evidence>
<dbReference type="Proteomes" id="UP000474024">
    <property type="component" value="Unassembled WGS sequence"/>
</dbReference>
<dbReference type="GO" id="GO:0000725">
    <property type="term" value="P:recombinational repair"/>
    <property type="evidence" value="ECO:0007669"/>
    <property type="project" value="TreeGrafter"/>
</dbReference>
<protein>
    <recommendedName>
        <fullName evidence="11">ATP-dependent DNA helicase</fullName>
        <ecNumber evidence="11">5.6.2.4</ecNumber>
    </recommendedName>
</protein>
<keyword evidence="7" id="KW-0413">Isomerase</keyword>
<evidence type="ECO:0000256" key="1">
    <source>
        <dbReference type="ARBA" id="ARBA00009922"/>
    </source>
</evidence>
<dbReference type="InterPro" id="IPR027417">
    <property type="entry name" value="P-loop_NTPase"/>
</dbReference>
<dbReference type="NCBIfam" id="TIGR01073">
    <property type="entry name" value="pcrA"/>
    <property type="match status" value="1"/>
</dbReference>
<dbReference type="EMBL" id="VUNI01000008">
    <property type="protein sequence ID" value="MST74681.1"/>
    <property type="molecule type" value="Genomic_DNA"/>
</dbReference>
<keyword evidence="4 10" id="KW-0347">Helicase</keyword>
<dbReference type="InterPro" id="IPR000212">
    <property type="entry name" value="DNA_helicase_UvrD/REP"/>
</dbReference>
<dbReference type="Gene3D" id="1.10.10.160">
    <property type="match status" value="1"/>
</dbReference>
<feature type="domain" description="UvrD-like helicase ATP-binding" evidence="13">
    <location>
        <begin position="4"/>
        <end position="284"/>
    </location>
</feature>
<dbReference type="Gene3D" id="1.10.486.10">
    <property type="entry name" value="PCRA, domain 4"/>
    <property type="match status" value="1"/>
</dbReference>
<proteinExistence type="inferred from homology"/>
<evidence type="ECO:0000256" key="10">
    <source>
        <dbReference type="PROSITE-ProRule" id="PRU00560"/>
    </source>
</evidence>
<feature type="compositionally biased region" description="Polar residues" evidence="12">
    <location>
        <begin position="669"/>
        <end position="695"/>
    </location>
</feature>
<evidence type="ECO:0000256" key="4">
    <source>
        <dbReference type="ARBA" id="ARBA00022806"/>
    </source>
</evidence>
<evidence type="ECO:0000256" key="9">
    <source>
        <dbReference type="ARBA" id="ARBA00048988"/>
    </source>
</evidence>
<dbReference type="GO" id="GO:0016787">
    <property type="term" value="F:hydrolase activity"/>
    <property type="evidence" value="ECO:0007669"/>
    <property type="project" value="UniProtKB-UniRule"/>
</dbReference>
<evidence type="ECO:0000256" key="2">
    <source>
        <dbReference type="ARBA" id="ARBA00022741"/>
    </source>
</evidence>
<evidence type="ECO:0000256" key="3">
    <source>
        <dbReference type="ARBA" id="ARBA00022801"/>
    </source>
</evidence>
<dbReference type="GO" id="GO:0043138">
    <property type="term" value="F:3'-5' DNA helicase activity"/>
    <property type="evidence" value="ECO:0007669"/>
    <property type="project" value="UniProtKB-EC"/>
</dbReference>
<dbReference type="GO" id="GO:0003677">
    <property type="term" value="F:DNA binding"/>
    <property type="evidence" value="ECO:0007669"/>
    <property type="project" value="UniProtKB-KW"/>
</dbReference>
<comment type="catalytic activity">
    <reaction evidence="8">
        <text>Couples ATP hydrolysis with the unwinding of duplex DNA by translocating in the 3'-5' direction.</text>
        <dbReference type="EC" id="5.6.2.4"/>
    </reaction>
</comment>
<keyword evidence="3 10" id="KW-0378">Hydrolase</keyword>
<dbReference type="PANTHER" id="PTHR11070:SF2">
    <property type="entry name" value="ATP-DEPENDENT DNA HELICASE SRS2"/>
    <property type="match status" value="1"/>
</dbReference>
<dbReference type="InterPro" id="IPR014017">
    <property type="entry name" value="DNA_helicase_UvrD-like_C"/>
</dbReference>
<dbReference type="RefSeq" id="WP_154429649.1">
    <property type="nucleotide sequence ID" value="NZ_VUNI01000008.1"/>
</dbReference>
<dbReference type="PROSITE" id="PS51217">
    <property type="entry name" value="UVRD_HELICASE_CTER"/>
    <property type="match status" value="1"/>
</dbReference>
<dbReference type="GO" id="GO:0009314">
    <property type="term" value="P:response to radiation"/>
    <property type="evidence" value="ECO:0007669"/>
    <property type="project" value="UniProtKB-ARBA"/>
</dbReference>
<dbReference type="PANTHER" id="PTHR11070">
    <property type="entry name" value="UVRD / RECB / PCRA DNA HELICASE FAMILY MEMBER"/>
    <property type="match status" value="1"/>
</dbReference>
<dbReference type="InterPro" id="IPR005751">
    <property type="entry name" value="ATP-dep_DNA_helicase_PcrA"/>
</dbReference>
<comment type="caution">
    <text evidence="15">The sequence shown here is derived from an EMBL/GenBank/DDBJ whole genome shotgun (WGS) entry which is preliminary data.</text>
</comment>
<feature type="region of interest" description="Disordered" evidence="12">
    <location>
        <begin position="668"/>
        <end position="695"/>
    </location>
</feature>
<dbReference type="EC" id="5.6.2.4" evidence="11"/>
<evidence type="ECO:0000256" key="7">
    <source>
        <dbReference type="ARBA" id="ARBA00023235"/>
    </source>
</evidence>
<keyword evidence="16" id="KW-1185">Reference proteome</keyword>
<evidence type="ECO:0000256" key="8">
    <source>
        <dbReference type="ARBA" id="ARBA00034617"/>
    </source>
</evidence>
<dbReference type="PROSITE" id="PS51198">
    <property type="entry name" value="UVRD_HELICASE_ATP_BIND"/>
    <property type="match status" value="1"/>
</dbReference>
<gene>
    <name evidence="15" type="primary">pcrA</name>
    <name evidence="15" type="ORF">FYJ75_06450</name>
</gene>
<dbReference type="GO" id="GO:0005829">
    <property type="term" value="C:cytosol"/>
    <property type="evidence" value="ECO:0007669"/>
    <property type="project" value="TreeGrafter"/>
</dbReference>
<dbReference type="Pfam" id="PF13361">
    <property type="entry name" value="UvrD_C"/>
    <property type="match status" value="1"/>
</dbReference>
<evidence type="ECO:0000256" key="12">
    <source>
        <dbReference type="SAM" id="MobiDB-lite"/>
    </source>
</evidence>
<dbReference type="GO" id="GO:0006260">
    <property type="term" value="P:DNA replication"/>
    <property type="evidence" value="ECO:0007669"/>
    <property type="project" value="InterPro"/>
</dbReference>
<dbReference type="FunFam" id="1.10.10.160:FF:000001">
    <property type="entry name" value="ATP-dependent DNA helicase"/>
    <property type="match status" value="1"/>
</dbReference>
<evidence type="ECO:0000256" key="11">
    <source>
        <dbReference type="RuleBase" id="RU364053"/>
    </source>
</evidence>